<dbReference type="InterPro" id="IPR027417">
    <property type="entry name" value="P-loop_NTPase"/>
</dbReference>
<organism evidence="2 3">
    <name type="scientific">Fictibacillus norfolkensis</name>
    <dbReference type="NCBI Taxonomy" id="2762233"/>
    <lineage>
        <taxon>Bacteria</taxon>
        <taxon>Bacillati</taxon>
        <taxon>Bacillota</taxon>
        <taxon>Bacilli</taxon>
        <taxon>Bacillales</taxon>
        <taxon>Fictibacillaceae</taxon>
        <taxon>Fictibacillus</taxon>
    </lineage>
</organism>
<dbReference type="GO" id="GO:0005524">
    <property type="term" value="F:ATP binding"/>
    <property type="evidence" value="ECO:0007669"/>
    <property type="project" value="UniProtKB-KW"/>
</dbReference>
<proteinExistence type="predicted"/>
<dbReference type="InterPro" id="IPR049945">
    <property type="entry name" value="AAA_22"/>
</dbReference>
<keyword evidence="3" id="KW-1185">Reference proteome</keyword>
<sequence length="574" mass="64976">MNLWNEGQELLNGVHCKAEYNEQIVDRNQGNPFIEAIPNRLDIESFYDKLYSVPMFKTENLELGIEDRLELVQQIKPSFWLPLPNHYDKYRSLYNMIKIGYQSRNPITVMYNRQFAMGWDKILVTGLDETGANIAGNIQTAQSSTEIGLSGMGKSKVYERILKLLFPQVIHHSEYKGRKLLTTQVVWLKIECPSGKSLGALCKNFYAAVDDLLGSSFYEKHGAKGGTIDDLAKRMVRVAAQINLGVLIIDEIQNVQKAHSGGDERIINFITELVNTIGIPVIVIGTFKAMYLYKKSLAVSRRGIPDMYNENVTTLMLDDSWEWNEFLKNLWDLQYTVKYTPLTEDLKKVMYYQTLGIPDIAVKLFMHVQAKAILNGEEITVPLLNDVASKSLKLLQPIFERIRRGSSISLLDELDDVNLEWGSFNDYFKQASHCVNLYGKAAMDHSRVIQQKNKDSILTELVQFALNIVSSNELAESLALTVFQGSEGMGNKTNMFAHLAQLALNNTLPISVTENVNHESNLPKLAKPKKVKPLLEQCDIRFIVNEGLKKGLSSEEALFEAGLVKEYDEMSEII</sequence>
<feature type="domain" description="ORC1/DEAH AAA+ ATPase" evidence="1">
    <location>
        <begin position="142"/>
        <end position="286"/>
    </location>
</feature>
<gene>
    <name evidence="2" type="ORF">H9648_17960</name>
</gene>
<dbReference type="EMBL" id="JACSQM010000011">
    <property type="protein sequence ID" value="MBD7965946.1"/>
    <property type="molecule type" value="Genomic_DNA"/>
</dbReference>
<evidence type="ECO:0000259" key="1">
    <source>
        <dbReference type="Pfam" id="PF13401"/>
    </source>
</evidence>
<dbReference type="SUPFAM" id="SSF52540">
    <property type="entry name" value="P-loop containing nucleoside triphosphate hydrolases"/>
    <property type="match status" value="1"/>
</dbReference>
<keyword evidence="2" id="KW-0547">Nucleotide-binding</keyword>
<evidence type="ECO:0000313" key="2">
    <source>
        <dbReference type="EMBL" id="MBD7965946.1"/>
    </source>
</evidence>
<name>A0ABR8SR12_9BACL</name>
<reference evidence="2 3" key="1">
    <citation type="submission" date="2020-08" db="EMBL/GenBank/DDBJ databases">
        <title>A Genomic Blueprint of the Chicken Gut Microbiome.</title>
        <authorList>
            <person name="Gilroy R."/>
            <person name="Ravi A."/>
            <person name="Getino M."/>
            <person name="Pursley I."/>
            <person name="Horton D.L."/>
            <person name="Alikhan N.-F."/>
            <person name="Baker D."/>
            <person name="Gharbi K."/>
            <person name="Hall N."/>
            <person name="Watson M."/>
            <person name="Adriaenssens E.M."/>
            <person name="Foster-Nyarko E."/>
            <person name="Jarju S."/>
            <person name="Secka A."/>
            <person name="Antonio M."/>
            <person name="Oren A."/>
            <person name="Chaudhuri R."/>
            <person name="La Ragione R.M."/>
            <person name="Hildebrand F."/>
            <person name="Pallen M.J."/>
        </authorList>
    </citation>
    <scope>NUCLEOTIDE SEQUENCE [LARGE SCALE GENOMIC DNA]</scope>
    <source>
        <strain evidence="2 3">Sa2CUA10</strain>
    </source>
</reference>
<dbReference type="Gene3D" id="3.40.50.300">
    <property type="entry name" value="P-loop containing nucleotide triphosphate hydrolases"/>
    <property type="match status" value="1"/>
</dbReference>
<keyword evidence="2" id="KW-0067">ATP-binding</keyword>
<protein>
    <submittedName>
        <fullName evidence="2">ATP-binding protein</fullName>
    </submittedName>
</protein>
<accession>A0ABR8SR12</accession>
<dbReference type="RefSeq" id="WP_191755172.1">
    <property type="nucleotide sequence ID" value="NZ_JACSQM010000011.1"/>
</dbReference>
<dbReference type="Pfam" id="PF13401">
    <property type="entry name" value="AAA_22"/>
    <property type="match status" value="1"/>
</dbReference>
<comment type="caution">
    <text evidence="2">The sequence shown here is derived from an EMBL/GenBank/DDBJ whole genome shotgun (WGS) entry which is preliminary data.</text>
</comment>
<evidence type="ECO:0000313" key="3">
    <source>
        <dbReference type="Proteomes" id="UP000603641"/>
    </source>
</evidence>
<dbReference type="Proteomes" id="UP000603641">
    <property type="component" value="Unassembled WGS sequence"/>
</dbReference>